<evidence type="ECO:0000256" key="6">
    <source>
        <dbReference type="ARBA" id="ARBA00023136"/>
    </source>
</evidence>
<keyword evidence="3" id="KW-0808">Transferase</keyword>
<comment type="caution">
    <text evidence="9">The sequence shown here is derived from an EMBL/GenBank/DDBJ whole genome shotgun (WGS) entry which is preliminary data.</text>
</comment>
<keyword evidence="10" id="KW-1185">Reference proteome</keyword>
<dbReference type="PANTHER" id="PTHR20961:SF38">
    <property type="entry name" value="PROTEIN O-LINKED-MANNOSE BETA-1,4-N-ACETYLGLUCOSAMINYLTRANSFERASE 2"/>
    <property type="match status" value="1"/>
</dbReference>
<evidence type="ECO:0000256" key="4">
    <source>
        <dbReference type="ARBA" id="ARBA00022692"/>
    </source>
</evidence>
<evidence type="ECO:0000256" key="5">
    <source>
        <dbReference type="ARBA" id="ARBA00022989"/>
    </source>
</evidence>
<sequence>MQRSKAAPAAARPRLPLRPLLMLFAALAVSLLLFTLQLSLPSSSLLSRFYPESRLTPALLDAHFLERTRSLSDPRAWLDHLRRHDANATVRTVRTACREFKEGAQTCVFDGFVCANVTSEQPLGRPHFLLIDDHKPDAHRLRSDSWCQRRHITSDPRYFSARDWPLRNDTESPQRTCFSATYRNSSFLYSSFNLSSVQWYPSLSLVDLDYVNNNHNNHLIKEVIWLLDLYLFETSLSLNPSPADHSSLRSFTSPFQRTFEHIYLPQSRRDFEIQTGRDVNRLNYALILRKNLSNLYPSYTSAQMKQSSTQPRHTEPLLKAYPELTQQSQLLFHHDFINNSQVNLVCTAKLTVGAKIGNGAHERVCRYLRQRAHQFFGISRNPKRVGRVYFPQPPKRVVVYQRHRTRSIENLDEVEHALRNSFEKYGVAVDVVYTDAVATAEQHVRFFSDVGVLITPHGSQSMGQIYMPRHSALIEIMPVGYTDYAFNLLAESCKIWYYEIQSMKPANKTEEYYKEKCGKKTPHFFNPCAEVKNINVVVNVTRLVDTVRTALERMGYETIPWMESVKAGR</sequence>
<dbReference type="AlphaFoldDB" id="A0A2V3ILS5"/>
<gene>
    <name evidence="9" type="ORF">BWQ96_07256</name>
</gene>
<dbReference type="InterPro" id="IPR049625">
    <property type="entry name" value="Glyco_transf_61_cat"/>
</dbReference>
<reference evidence="9 10" key="1">
    <citation type="journal article" date="2018" name="Mol. Biol. Evol.">
        <title>Analysis of the draft genome of the red seaweed Gracilariopsis chorda provides insights into genome size evolution in Rhodophyta.</title>
        <authorList>
            <person name="Lee J."/>
            <person name="Yang E.C."/>
            <person name="Graf L."/>
            <person name="Yang J.H."/>
            <person name="Qiu H."/>
            <person name="Zel Zion U."/>
            <person name="Chan C.X."/>
            <person name="Stephens T.G."/>
            <person name="Weber A.P.M."/>
            <person name="Boo G.H."/>
            <person name="Boo S.M."/>
            <person name="Kim K.M."/>
            <person name="Shin Y."/>
            <person name="Jung M."/>
            <person name="Lee S.J."/>
            <person name="Yim H.S."/>
            <person name="Lee J.H."/>
            <person name="Bhattacharya D."/>
            <person name="Yoon H.S."/>
        </authorList>
    </citation>
    <scope>NUCLEOTIDE SEQUENCE [LARGE SCALE GENOMIC DNA]</scope>
    <source>
        <strain evidence="9 10">SKKU-2015</strain>
        <tissue evidence="9">Whole body</tissue>
    </source>
</reference>
<dbReference type="EMBL" id="NBIV01000141">
    <property type="protein sequence ID" value="PXF43008.1"/>
    <property type="molecule type" value="Genomic_DNA"/>
</dbReference>
<comment type="subcellular location">
    <subcellularLocation>
        <location evidence="1">Membrane</location>
        <topology evidence="1">Single-pass membrane protein</topology>
    </subcellularLocation>
</comment>
<accession>A0A2V3ILS5</accession>
<protein>
    <recommendedName>
        <fullName evidence="8">Glycosyltransferase 61 catalytic domain-containing protein</fullName>
    </recommendedName>
</protein>
<keyword evidence="5" id="KW-1133">Transmembrane helix</keyword>
<dbReference type="PANTHER" id="PTHR20961">
    <property type="entry name" value="GLYCOSYLTRANSFERASE"/>
    <property type="match status" value="1"/>
</dbReference>
<dbReference type="GO" id="GO:0016757">
    <property type="term" value="F:glycosyltransferase activity"/>
    <property type="evidence" value="ECO:0007669"/>
    <property type="project" value="UniProtKB-KW"/>
</dbReference>
<dbReference type="OrthoDB" id="529273at2759"/>
<keyword evidence="7" id="KW-0325">Glycoprotein</keyword>
<evidence type="ECO:0000256" key="2">
    <source>
        <dbReference type="ARBA" id="ARBA00022676"/>
    </source>
</evidence>
<evidence type="ECO:0000256" key="7">
    <source>
        <dbReference type="ARBA" id="ARBA00023180"/>
    </source>
</evidence>
<dbReference type="InterPro" id="IPR007657">
    <property type="entry name" value="Glycosyltransferase_61"/>
</dbReference>
<evidence type="ECO:0000256" key="1">
    <source>
        <dbReference type="ARBA" id="ARBA00004167"/>
    </source>
</evidence>
<dbReference type="Proteomes" id="UP000247409">
    <property type="component" value="Unassembled WGS sequence"/>
</dbReference>
<organism evidence="9 10">
    <name type="scientific">Gracilariopsis chorda</name>
    <dbReference type="NCBI Taxonomy" id="448386"/>
    <lineage>
        <taxon>Eukaryota</taxon>
        <taxon>Rhodophyta</taxon>
        <taxon>Florideophyceae</taxon>
        <taxon>Rhodymeniophycidae</taxon>
        <taxon>Gracilariales</taxon>
        <taxon>Gracilariaceae</taxon>
        <taxon>Gracilariopsis</taxon>
    </lineage>
</organism>
<proteinExistence type="predicted"/>
<evidence type="ECO:0000256" key="3">
    <source>
        <dbReference type="ARBA" id="ARBA00022679"/>
    </source>
</evidence>
<evidence type="ECO:0000313" key="9">
    <source>
        <dbReference type="EMBL" id="PXF43008.1"/>
    </source>
</evidence>
<keyword evidence="2" id="KW-0328">Glycosyltransferase</keyword>
<name>A0A2V3ILS5_9FLOR</name>
<keyword evidence="4" id="KW-0812">Transmembrane</keyword>
<dbReference type="GO" id="GO:0016020">
    <property type="term" value="C:membrane"/>
    <property type="evidence" value="ECO:0007669"/>
    <property type="project" value="UniProtKB-SubCell"/>
</dbReference>
<dbReference type="Pfam" id="PF04577">
    <property type="entry name" value="Glyco_transf_61"/>
    <property type="match status" value="1"/>
</dbReference>
<keyword evidence="6" id="KW-0472">Membrane</keyword>
<evidence type="ECO:0000259" key="8">
    <source>
        <dbReference type="Pfam" id="PF04577"/>
    </source>
</evidence>
<evidence type="ECO:0000313" key="10">
    <source>
        <dbReference type="Proteomes" id="UP000247409"/>
    </source>
</evidence>
<feature type="domain" description="Glycosyltransferase 61 catalytic" evidence="8">
    <location>
        <begin position="355"/>
        <end position="473"/>
    </location>
</feature>